<name>A0A6J5NGT6_9CAUD</name>
<evidence type="ECO:0000313" key="1">
    <source>
        <dbReference type="EMBL" id="CAB4156721.1"/>
    </source>
</evidence>
<gene>
    <name evidence="1" type="ORF">UFOVP658_124</name>
</gene>
<sequence>MTLENVANIRRAIMELDAALSEYINSSPEKEDAANVLLNLNLAKSDMGIVYDSFSHHFSSMINDKDILNLENGAQIEKKSSYDRKGWQHKELASAVVDKIIKMSVDMDTGEIVKTPQDVALDLMKYCAPSYWRIKELSSIGINADNYCEVGQLKTSVIVRKGDNK</sequence>
<reference evidence="1" key="1">
    <citation type="submission" date="2020-04" db="EMBL/GenBank/DDBJ databases">
        <authorList>
            <person name="Chiriac C."/>
            <person name="Salcher M."/>
            <person name="Ghai R."/>
            <person name="Kavagutti S V."/>
        </authorList>
    </citation>
    <scope>NUCLEOTIDE SEQUENCE</scope>
</reference>
<accession>A0A6J5NGT6</accession>
<proteinExistence type="predicted"/>
<organism evidence="1">
    <name type="scientific">uncultured Caudovirales phage</name>
    <dbReference type="NCBI Taxonomy" id="2100421"/>
    <lineage>
        <taxon>Viruses</taxon>
        <taxon>Duplodnaviria</taxon>
        <taxon>Heunggongvirae</taxon>
        <taxon>Uroviricota</taxon>
        <taxon>Caudoviricetes</taxon>
        <taxon>Peduoviridae</taxon>
        <taxon>Maltschvirus</taxon>
        <taxon>Maltschvirus maltsch</taxon>
    </lineage>
</organism>
<protein>
    <submittedName>
        <fullName evidence="1">Uncharacterized protein</fullName>
    </submittedName>
</protein>
<dbReference type="EMBL" id="LR796639">
    <property type="protein sequence ID" value="CAB4156721.1"/>
    <property type="molecule type" value="Genomic_DNA"/>
</dbReference>